<protein>
    <submittedName>
        <fullName evidence="1">Uncharacterized protein</fullName>
    </submittedName>
</protein>
<accession>A0A1Z1W5J8</accession>
<dbReference type="AlphaFoldDB" id="A0A1Z1W5J8"/>
<gene>
    <name evidence="1" type="ORF">SMD44_01106</name>
</gene>
<dbReference type="Proteomes" id="UP000195880">
    <property type="component" value="Chromosome"/>
</dbReference>
<proteinExistence type="predicted"/>
<keyword evidence="2" id="KW-1185">Reference proteome</keyword>
<dbReference type="KEGG" id="salf:SMD44_01106"/>
<sequence length="38" mass="4122">MTTVTTVTVVASGALRRWSYVINVISRLKADLLGVTTQ</sequence>
<name>A0A1Z1W5J8_9ACTN</name>
<evidence type="ECO:0000313" key="1">
    <source>
        <dbReference type="EMBL" id="ARX81708.1"/>
    </source>
</evidence>
<organism evidence="1 2">
    <name type="scientific">Streptomyces alboflavus</name>
    <dbReference type="NCBI Taxonomy" id="67267"/>
    <lineage>
        <taxon>Bacteria</taxon>
        <taxon>Bacillati</taxon>
        <taxon>Actinomycetota</taxon>
        <taxon>Actinomycetes</taxon>
        <taxon>Kitasatosporales</taxon>
        <taxon>Streptomycetaceae</taxon>
        <taxon>Streptomyces</taxon>
    </lineage>
</organism>
<reference evidence="1 2" key="1">
    <citation type="submission" date="2017-05" db="EMBL/GenBank/DDBJ databases">
        <title>Streptomyces alboflavus Genome sequencing and assembly.</title>
        <authorList>
            <person name="Wang Y."/>
            <person name="Du B."/>
            <person name="Ding Y."/>
            <person name="Liu H."/>
            <person name="Hou Q."/>
            <person name="Liu K."/>
            <person name="Wang C."/>
            <person name="Yao L."/>
        </authorList>
    </citation>
    <scope>NUCLEOTIDE SEQUENCE [LARGE SCALE GENOMIC DNA]</scope>
    <source>
        <strain evidence="1 2">MDJK44</strain>
    </source>
</reference>
<dbReference type="EMBL" id="CP021748">
    <property type="protein sequence ID" value="ARX81708.1"/>
    <property type="molecule type" value="Genomic_DNA"/>
</dbReference>
<evidence type="ECO:0000313" key="2">
    <source>
        <dbReference type="Proteomes" id="UP000195880"/>
    </source>
</evidence>